<evidence type="ECO:0000256" key="6">
    <source>
        <dbReference type="ARBA" id="ARBA00023098"/>
    </source>
</evidence>
<accession>A0AAD9RI18</accession>
<comment type="cofactor">
    <cofactor evidence="1">
        <name>pyruvate</name>
        <dbReference type="ChEBI" id="CHEBI:15361"/>
    </cofactor>
</comment>
<name>A0AAD9RI18_9HYME</name>
<dbReference type="Proteomes" id="UP001258017">
    <property type="component" value="Unassembled WGS sequence"/>
</dbReference>
<keyword evidence="9" id="KW-1208">Phospholipid metabolism</keyword>
<evidence type="ECO:0000256" key="9">
    <source>
        <dbReference type="ARBA" id="ARBA00023264"/>
    </source>
</evidence>
<proteinExistence type="predicted"/>
<dbReference type="EC" id="4.1.1.65" evidence="3"/>
<gene>
    <name evidence="13" type="ORF">KPH14_012359</name>
</gene>
<dbReference type="PANTHER" id="PTHR10067">
    <property type="entry name" value="PHOSPHATIDYLSERINE DECARBOXYLASE"/>
    <property type="match status" value="1"/>
</dbReference>
<evidence type="ECO:0000256" key="4">
    <source>
        <dbReference type="ARBA" id="ARBA00022516"/>
    </source>
</evidence>
<evidence type="ECO:0000256" key="3">
    <source>
        <dbReference type="ARBA" id="ARBA00012243"/>
    </source>
</evidence>
<reference evidence="13" key="2">
    <citation type="journal article" date="2023" name="Commun. Biol.">
        <title>Intrasexual cuticular hydrocarbon dimorphism in a wasp sheds light on hydrocarbon biosynthesis genes in Hymenoptera.</title>
        <authorList>
            <person name="Moris V.C."/>
            <person name="Podsiadlowski L."/>
            <person name="Martin S."/>
            <person name="Oeyen J.P."/>
            <person name="Donath A."/>
            <person name="Petersen M."/>
            <person name="Wilbrandt J."/>
            <person name="Misof B."/>
            <person name="Liedtke D."/>
            <person name="Thamm M."/>
            <person name="Scheiner R."/>
            <person name="Schmitt T."/>
            <person name="Niehuis O."/>
        </authorList>
    </citation>
    <scope>NUCLEOTIDE SEQUENCE</scope>
    <source>
        <strain evidence="13">GBR_01_08_01A</strain>
    </source>
</reference>
<dbReference type="Pfam" id="PF02666">
    <property type="entry name" value="PS_Dcarbxylase"/>
    <property type="match status" value="1"/>
</dbReference>
<evidence type="ECO:0000313" key="14">
    <source>
        <dbReference type="Proteomes" id="UP001258017"/>
    </source>
</evidence>
<dbReference type="GO" id="GO:0006646">
    <property type="term" value="P:phosphatidylethanolamine biosynthetic process"/>
    <property type="evidence" value="ECO:0007669"/>
    <property type="project" value="TreeGrafter"/>
</dbReference>
<dbReference type="GO" id="GO:0004609">
    <property type="term" value="F:phosphatidylserine decarboxylase activity"/>
    <property type="evidence" value="ECO:0007669"/>
    <property type="project" value="UniProtKB-EC"/>
</dbReference>
<comment type="pathway">
    <text evidence="11">Phospholipid metabolism; phosphatidylethanolamine biosynthesis.</text>
</comment>
<keyword evidence="7" id="KW-0594">Phospholipid biosynthesis</keyword>
<evidence type="ECO:0000256" key="1">
    <source>
        <dbReference type="ARBA" id="ARBA00001928"/>
    </source>
</evidence>
<comment type="pathway">
    <text evidence="2">Lipid metabolism.</text>
</comment>
<sequence length="473" mass="53649">MPRYFGTLDVLHIFRRSSNLRRQTNDVLVRPYCDVLLELVLANGTVAAAAAAAAVAVAGAGAAGGDSSSATFCAAYTRVYMCRVRVLHKPVYTNRSLRAFQNGKGEYSWTMCSKNIIQLTGGRKFLKTMSGTTSKQFEINSKASLIRRWKLAVPIGIGVSLIALLQWKHLRKYRHIEKETQGLLNDFIVNCYCCLPLRITSRIWGWIANREVPVNLRTSVYGFYAKTFHANLEEIANDLAEFPTLVDFFVRPLKEGVRPIDKNAAMVSPADGTVLHFGPVTSCRVEQVKGVTYDLRHFLGDIDQVEAEKRKYTDEENKRYVKSLLKNPDSNQLYQLTVYLAPGDYHRFHSPTDWEIESRRHFQGKLLSVNPRIVSFLPDLFSLNERVVYIGKWAEGFMAYAAMQRWEDANLGCIRLYKGQLFGEFRMGSTIVLLFEASKDFRFSLKLGQTVKVGHALTECTEKSDEKYLSQSL</sequence>
<dbReference type="NCBIfam" id="TIGR00163">
    <property type="entry name" value="PS_decarb"/>
    <property type="match status" value="1"/>
</dbReference>
<reference evidence="13" key="1">
    <citation type="submission" date="2021-08" db="EMBL/GenBank/DDBJ databases">
        <authorList>
            <person name="Misof B."/>
            <person name="Oliver O."/>
            <person name="Podsiadlowski L."/>
            <person name="Donath A."/>
            <person name="Peters R."/>
            <person name="Mayer C."/>
            <person name="Rust J."/>
            <person name="Gunkel S."/>
            <person name="Lesny P."/>
            <person name="Martin S."/>
            <person name="Oeyen J.P."/>
            <person name="Petersen M."/>
            <person name="Panagiotis P."/>
            <person name="Wilbrandt J."/>
            <person name="Tanja T."/>
        </authorList>
    </citation>
    <scope>NUCLEOTIDE SEQUENCE</scope>
    <source>
        <strain evidence="13">GBR_01_08_01A</strain>
        <tissue evidence="13">Thorax + abdomen</tissue>
    </source>
</reference>
<dbReference type="AlphaFoldDB" id="A0AAD9RI18"/>
<comment type="function">
    <text evidence="12">Catalyzes the formation of phosphatidylethanolamine (PtdEtn) from phosphatidylserine (PtdSer). Plays a central role in phospholipid metabolism and in the interorganelle trafficking of phosphatidylserine. May be involved in lipid droplet biogenesis at the endoplasmic reticulum membrane.</text>
</comment>
<dbReference type="PANTHER" id="PTHR10067:SF6">
    <property type="entry name" value="PHOSPHATIDYLSERINE DECARBOXYLASE PROENZYME, MITOCHONDRIAL"/>
    <property type="match status" value="1"/>
</dbReference>
<keyword evidence="10" id="KW-0670">Pyruvate</keyword>
<organism evidence="13 14">
    <name type="scientific">Odynerus spinipes</name>
    <dbReference type="NCBI Taxonomy" id="1348599"/>
    <lineage>
        <taxon>Eukaryota</taxon>
        <taxon>Metazoa</taxon>
        <taxon>Ecdysozoa</taxon>
        <taxon>Arthropoda</taxon>
        <taxon>Hexapoda</taxon>
        <taxon>Insecta</taxon>
        <taxon>Pterygota</taxon>
        <taxon>Neoptera</taxon>
        <taxon>Endopterygota</taxon>
        <taxon>Hymenoptera</taxon>
        <taxon>Apocrita</taxon>
        <taxon>Aculeata</taxon>
        <taxon>Vespoidea</taxon>
        <taxon>Vespidae</taxon>
        <taxon>Eumeninae</taxon>
        <taxon>Odynerus</taxon>
    </lineage>
</organism>
<dbReference type="InterPro" id="IPR003817">
    <property type="entry name" value="PS_Dcarbxylase"/>
</dbReference>
<evidence type="ECO:0000256" key="10">
    <source>
        <dbReference type="ARBA" id="ARBA00023317"/>
    </source>
</evidence>
<evidence type="ECO:0000256" key="11">
    <source>
        <dbReference type="ARBA" id="ARBA00024326"/>
    </source>
</evidence>
<dbReference type="EMBL" id="JAIFRP010000062">
    <property type="protein sequence ID" value="KAK2580076.1"/>
    <property type="molecule type" value="Genomic_DNA"/>
</dbReference>
<comment type="caution">
    <text evidence="13">The sequence shown here is derived from an EMBL/GenBank/DDBJ whole genome shotgun (WGS) entry which is preliminary data.</text>
</comment>
<keyword evidence="6" id="KW-0443">Lipid metabolism</keyword>
<keyword evidence="5" id="KW-0210">Decarboxylase</keyword>
<evidence type="ECO:0000313" key="13">
    <source>
        <dbReference type="EMBL" id="KAK2580076.1"/>
    </source>
</evidence>
<evidence type="ECO:0000256" key="8">
    <source>
        <dbReference type="ARBA" id="ARBA00023239"/>
    </source>
</evidence>
<dbReference type="InterPro" id="IPR033177">
    <property type="entry name" value="PSD-B"/>
</dbReference>
<evidence type="ECO:0000256" key="12">
    <source>
        <dbReference type="ARBA" id="ARBA00045136"/>
    </source>
</evidence>
<dbReference type="GO" id="GO:0005739">
    <property type="term" value="C:mitochondrion"/>
    <property type="evidence" value="ECO:0007669"/>
    <property type="project" value="TreeGrafter"/>
</dbReference>
<protein>
    <recommendedName>
        <fullName evidence="3">phosphatidylserine decarboxylase</fullName>
        <ecNumber evidence="3">4.1.1.65</ecNumber>
    </recommendedName>
</protein>
<keyword evidence="8" id="KW-0456">Lyase</keyword>
<evidence type="ECO:0000256" key="2">
    <source>
        <dbReference type="ARBA" id="ARBA00005189"/>
    </source>
</evidence>
<keyword evidence="14" id="KW-1185">Reference proteome</keyword>
<keyword evidence="4" id="KW-0444">Lipid biosynthesis</keyword>
<evidence type="ECO:0000256" key="5">
    <source>
        <dbReference type="ARBA" id="ARBA00022793"/>
    </source>
</evidence>
<evidence type="ECO:0000256" key="7">
    <source>
        <dbReference type="ARBA" id="ARBA00023209"/>
    </source>
</evidence>